<evidence type="ECO:0000313" key="3">
    <source>
        <dbReference type="Proteomes" id="UP000371041"/>
    </source>
</evidence>
<dbReference type="KEGG" id="sace:GIY23_06270"/>
<dbReference type="AlphaFoldDB" id="A0A5Q3QMP5"/>
<proteinExistence type="predicted"/>
<sequence>MAGSAAAAGCADTCSALSAGLGEPLPGTAAVAPTWLCLEQRGPWGPDALHESRLDPDVGAAIAGRAAAAGIRVQLIRRPGRHPDTGPGTARQVYLARTHPREGWLRTTQVAAPDELLDLDFDALARGDHQDWGRHAPEPVLLVCTNGRRDLCCAVHGRTLIAELGPRHAGVVWETTHTGGHRFAPAAVVLPSGYTYGRFDARLADAVLSSASAGKVVLDHCRGRATWSQPAQAAELAVRARLGEHLADAVDVLGEHDGVVRIAHQDGRRWEVTTRTEHLHPARPSSCGKAAGHPATHHVERIDAE</sequence>
<dbReference type="InterPro" id="IPR036249">
    <property type="entry name" value="Thioredoxin-like_sf"/>
</dbReference>
<dbReference type="Proteomes" id="UP000371041">
    <property type="component" value="Chromosome"/>
</dbReference>
<keyword evidence="3" id="KW-1185">Reference proteome</keyword>
<dbReference type="SUPFAM" id="SSF52833">
    <property type="entry name" value="Thioredoxin-like"/>
    <property type="match status" value="1"/>
</dbReference>
<gene>
    <name evidence="2" type="ORF">GIY23_06270</name>
</gene>
<name>A0A5Q3QMP5_9PSEU</name>
<dbReference type="PIRSF" id="PIRSF035042">
    <property type="entry name" value="UCP035042_thirdx"/>
    <property type="match status" value="1"/>
</dbReference>
<accession>A0A5Q3QMP5</accession>
<protein>
    <submittedName>
        <fullName evidence="2">Sucrase ferredoxin</fullName>
    </submittedName>
</protein>
<evidence type="ECO:0000256" key="1">
    <source>
        <dbReference type="SAM" id="MobiDB-lite"/>
    </source>
</evidence>
<dbReference type="EMBL" id="CP045929">
    <property type="protein sequence ID" value="QGK72087.1"/>
    <property type="molecule type" value="Genomic_DNA"/>
</dbReference>
<dbReference type="InterPro" id="IPR010350">
    <property type="entry name" value="Aim32/Apd1-like_bac"/>
</dbReference>
<organism evidence="2 3">
    <name type="scientific">Allosaccharopolyspora coralli</name>
    <dbReference type="NCBI Taxonomy" id="2665642"/>
    <lineage>
        <taxon>Bacteria</taxon>
        <taxon>Bacillati</taxon>
        <taxon>Actinomycetota</taxon>
        <taxon>Actinomycetes</taxon>
        <taxon>Pseudonocardiales</taxon>
        <taxon>Pseudonocardiaceae</taxon>
        <taxon>Allosaccharopolyspora</taxon>
    </lineage>
</organism>
<reference evidence="3" key="1">
    <citation type="submission" date="2019-11" db="EMBL/GenBank/DDBJ databases">
        <title>The complete genome sequence of Saccharopolyspora sp. E2A.</title>
        <authorList>
            <person name="Zhang G."/>
        </authorList>
    </citation>
    <scope>NUCLEOTIDE SEQUENCE [LARGE SCALE GENOMIC DNA]</scope>
    <source>
        <strain evidence="3">E2A</strain>
    </source>
</reference>
<dbReference type="InterPro" id="IPR009737">
    <property type="entry name" value="Aim32/Apd1-like"/>
</dbReference>
<dbReference type="Pfam" id="PF06999">
    <property type="entry name" value="Suc_Fer-like"/>
    <property type="match status" value="1"/>
</dbReference>
<evidence type="ECO:0000313" key="2">
    <source>
        <dbReference type="EMBL" id="QGK72087.1"/>
    </source>
</evidence>
<feature type="region of interest" description="Disordered" evidence="1">
    <location>
        <begin position="275"/>
        <end position="305"/>
    </location>
</feature>
<dbReference type="Gene3D" id="3.40.30.10">
    <property type="entry name" value="Glutaredoxin"/>
    <property type="match status" value="1"/>
</dbReference>